<feature type="region of interest" description="Disordered" evidence="1">
    <location>
        <begin position="512"/>
        <end position="542"/>
    </location>
</feature>
<protein>
    <submittedName>
        <fullName evidence="2">Uncharacterized protein</fullName>
    </submittedName>
</protein>
<evidence type="ECO:0000313" key="3">
    <source>
        <dbReference type="Proteomes" id="UP000030693"/>
    </source>
</evidence>
<dbReference type="EMBL" id="KB932201">
    <property type="protein sequence ID" value="KCV73061.1"/>
    <property type="molecule type" value="Genomic_DNA"/>
</dbReference>
<dbReference type="AlphaFoldDB" id="A0A058ZGH4"/>
<reference evidence="2" key="1">
    <citation type="submission" date="2013-04" db="EMBL/GenBank/DDBJ databases">
        <title>The Genome Sequence of Fonticula alba ATCC 38817.</title>
        <authorList>
            <consortium name="The Broad Institute Genomics Platform"/>
            <person name="Russ C."/>
            <person name="Cuomo C."/>
            <person name="Burger G."/>
            <person name="Gray M.W."/>
            <person name="Holland P.W.H."/>
            <person name="King N."/>
            <person name="Lang F.B.F."/>
            <person name="Roger A.J."/>
            <person name="Ruiz-Trillo I."/>
            <person name="Brown M."/>
            <person name="Walker B."/>
            <person name="Young S."/>
            <person name="Zeng Q."/>
            <person name="Gargeya S."/>
            <person name="Fitzgerald M."/>
            <person name="Haas B."/>
            <person name="Abouelleil A."/>
            <person name="Allen A.W."/>
            <person name="Alvarado L."/>
            <person name="Arachchi H.M."/>
            <person name="Berlin A.M."/>
            <person name="Chapman S.B."/>
            <person name="Gainer-Dewar J."/>
            <person name="Goldberg J."/>
            <person name="Griggs A."/>
            <person name="Gujja S."/>
            <person name="Hansen M."/>
            <person name="Howarth C."/>
            <person name="Imamovic A."/>
            <person name="Ireland A."/>
            <person name="Larimer J."/>
            <person name="McCowan C."/>
            <person name="Murphy C."/>
            <person name="Pearson M."/>
            <person name="Poon T.W."/>
            <person name="Priest M."/>
            <person name="Roberts A."/>
            <person name="Saif S."/>
            <person name="Shea T."/>
            <person name="Sisk P."/>
            <person name="Sykes S."/>
            <person name="Wortman J."/>
            <person name="Nusbaum C."/>
            <person name="Birren B."/>
        </authorList>
    </citation>
    <scope>NUCLEOTIDE SEQUENCE [LARGE SCALE GENOMIC DNA]</scope>
    <source>
        <strain evidence="2">ATCC 38817</strain>
    </source>
</reference>
<organism evidence="2">
    <name type="scientific">Fonticula alba</name>
    <name type="common">Slime mold</name>
    <dbReference type="NCBI Taxonomy" id="691883"/>
    <lineage>
        <taxon>Eukaryota</taxon>
        <taxon>Rotosphaerida</taxon>
        <taxon>Fonticulaceae</taxon>
        <taxon>Fonticula</taxon>
    </lineage>
</organism>
<evidence type="ECO:0000313" key="2">
    <source>
        <dbReference type="EMBL" id="KCV73061.1"/>
    </source>
</evidence>
<evidence type="ECO:0000256" key="1">
    <source>
        <dbReference type="SAM" id="MobiDB-lite"/>
    </source>
</evidence>
<dbReference type="Proteomes" id="UP000030693">
    <property type="component" value="Unassembled WGS sequence"/>
</dbReference>
<name>A0A058ZGH4_FONAL</name>
<dbReference type="RefSeq" id="XP_009492762.1">
    <property type="nucleotide sequence ID" value="XM_009494487.1"/>
</dbReference>
<keyword evidence="3" id="KW-1185">Reference proteome</keyword>
<dbReference type="GeneID" id="20525332"/>
<feature type="region of interest" description="Disordered" evidence="1">
    <location>
        <begin position="585"/>
        <end position="616"/>
    </location>
</feature>
<gene>
    <name evidence="2" type="ORF">H696_00607</name>
</gene>
<accession>A0A058ZGH4</accession>
<sequence length="626" mass="65140">MLPVMGVAPPLPPDPRSRWHADLIEAFRAAVARDFDRSLERLAHLPWIGPGFVMDPGKCPSSEDFWCSVDLLSFVAVDIQARAHVAAGSALGTTLRRVVSSISALSSNDVPSAGFPFFRSAALRLLRAAFLRSTGLSVAAGIYQHHAPRLLHEPEWHECMLRGLEHGADSGMSPPEGQPLAALIQAVVYASVCGLRQQVPLAGAAPGEALRAAVASFLDFRAHFLRVQRLLRWASDARVGAWPRQEFDCAYFFCLAMWRLAAASMLSVALACDGASGMLSAADAGRLLARLYGEPVLASTPVASARFAASEAEQMQCDGMSVDADRLAGDLRAEVYAAHTLLRLACRAPSAGTDASLVRVAWMRILWARAIGQTMEPAAGLEAGKWPATGPAAGGPLGADLVLFGLQGSPSGLGLAGPDARLLGEISRRLADRRTTAATRAQLAGNHGHQASSLAQRVAAGLLQVSWRPESKHEDLWRAGNWEALVADLAPAAAADTGSRGTGLALLSGATPAGVSAKGRAPVAGQTDRSPDGPPISADTGAGIHGSDLALALAGEVVRQVADFPAGPMSHLGFALGDLTEDILFPGAGPPEPANGRATAPPAGGGGTAASPFDPMRLLRVSLGRE</sequence>
<proteinExistence type="predicted"/>